<dbReference type="PRINTS" id="PR00038">
    <property type="entry name" value="HTHLUXR"/>
</dbReference>
<feature type="modified residue" description="4-aspartylphosphate" evidence="5">
    <location>
        <position position="60"/>
    </location>
</feature>
<keyword evidence="2" id="KW-0805">Transcription regulation</keyword>
<evidence type="ECO:0000256" key="1">
    <source>
        <dbReference type="ARBA" id="ARBA00022553"/>
    </source>
</evidence>
<dbReference type="Pfam" id="PF00196">
    <property type="entry name" value="GerE"/>
    <property type="match status" value="1"/>
</dbReference>
<dbReference type="PANTHER" id="PTHR43214:SF24">
    <property type="entry name" value="TRANSCRIPTIONAL REGULATORY PROTEIN NARL-RELATED"/>
    <property type="match status" value="1"/>
</dbReference>
<dbReference type="InterPro" id="IPR016032">
    <property type="entry name" value="Sig_transdc_resp-reg_C-effctor"/>
</dbReference>
<organism evidence="8 9">
    <name type="scientific">Streptomyces spinoverrucosus</name>
    <dbReference type="NCBI Taxonomy" id="284043"/>
    <lineage>
        <taxon>Bacteria</taxon>
        <taxon>Bacillati</taxon>
        <taxon>Actinomycetota</taxon>
        <taxon>Actinomycetes</taxon>
        <taxon>Kitasatosporales</taxon>
        <taxon>Streptomycetaceae</taxon>
        <taxon>Streptomyces</taxon>
    </lineage>
</organism>
<dbReference type="CDD" id="cd17535">
    <property type="entry name" value="REC_NarL-like"/>
    <property type="match status" value="1"/>
</dbReference>
<dbReference type="OrthoDB" id="9808843at2"/>
<protein>
    <submittedName>
        <fullName evidence="8">Putative transcriptional regulatory protein NarL</fullName>
    </submittedName>
</protein>
<dbReference type="Pfam" id="PF00072">
    <property type="entry name" value="Response_reg"/>
    <property type="match status" value="1"/>
</dbReference>
<dbReference type="SUPFAM" id="SSF46894">
    <property type="entry name" value="C-terminal effector domain of the bipartite response regulators"/>
    <property type="match status" value="1"/>
</dbReference>
<dbReference type="GO" id="GO:0000160">
    <property type="term" value="P:phosphorelay signal transduction system"/>
    <property type="evidence" value="ECO:0007669"/>
    <property type="project" value="InterPro"/>
</dbReference>
<evidence type="ECO:0000313" key="9">
    <source>
        <dbReference type="Proteomes" id="UP000317881"/>
    </source>
</evidence>
<dbReference type="RefSeq" id="WP_141315622.1">
    <property type="nucleotide sequence ID" value="NZ_BJND01000099.1"/>
</dbReference>
<dbReference type="InterPro" id="IPR001789">
    <property type="entry name" value="Sig_transdc_resp-reg_receiver"/>
</dbReference>
<dbReference type="PROSITE" id="PS00622">
    <property type="entry name" value="HTH_LUXR_1"/>
    <property type="match status" value="1"/>
</dbReference>
<evidence type="ECO:0000259" key="7">
    <source>
        <dbReference type="PROSITE" id="PS50110"/>
    </source>
</evidence>
<evidence type="ECO:0000256" key="2">
    <source>
        <dbReference type="ARBA" id="ARBA00023015"/>
    </source>
</evidence>
<evidence type="ECO:0000256" key="4">
    <source>
        <dbReference type="ARBA" id="ARBA00023163"/>
    </source>
</evidence>
<dbReference type="SUPFAM" id="SSF52172">
    <property type="entry name" value="CheY-like"/>
    <property type="match status" value="1"/>
</dbReference>
<feature type="domain" description="Response regulatory" evidence="7">
    <location>
        <begin position="9"/>
        <end position="125"/>
    </location>
</feature>
<dbReference type="PANTHER" id="PTHR43214">
    <property type="entry name" value="TWO-COMPONENT RESPONSE REGULATOR"/>
    <property type="match status" value="1"/>
</dbReference>
<comment type="caution">
    <text evidence="8">The sequence shown here is derived from an EMBL/GenBank/DDBJ whole genome shotgun (WGS) entry which is preliminary data.</text>
</comment>
<keyword evidence="4" id="KW-0804">Transcription</keyword>
<gene>
    <name evidence="8" type="primary">narL</name>
    <name evidence="8" type="ORF">SSP24_78970</name>
</gene>
<keyword evidence="9" id="KW-1185">Reference proteome</keyword>
<accession>A0A4Y3VT96</accession>
<evidence type="ECO:0000256" key="3">
    <source>
        <dbReference type="ARBA" id="ARBA00023125"/>
    </source>
</evidence>
<dbReference type="CDD" id="cd06170">
    <property type="entry name" value="LuxR_C_like"/>
    <property type="match status" value="1"/>
</dbReference>
<dbReference type="AlphaFoldDB" id="A0A4Y3VT96"/>
<evidence type="ECO:0000256" key="5">
    <source>
        <dbReference type="PROSITE-ProRule" id="PRU00169"/>
    </source>
</evidence>
<dbReference type="InterPro" id="IPR039420">
    <property type="entry name" value="WalR-like"/>
</dbReference>
<keyword evidence="1 5" id="KW-0597">Phosphoprotein</keyword>
<dbReference type="EMBL" id="BJND01000099">
    <property type="protein sequence ID" value="GEC10242.1"/>
    <property type="molecule type" value="Genomic_DNA"/>
</dbReference>
<evidence type="ECO:0000259" key="6">
    <source>
        <dbReference type="PROSITE" id="PS50043"/>
    </source>
</evidence>
<dbReference type="InterPro" id="IPR000792">
    <property type="entry name" value="Tscrpt_reg_LuxR_C"/>
</dbReference>
<keyword evidence="3" id="KW-0238">DNA-binding</keyword>
<evidence type="ECO:0000313" key="8">
    <source>
        <dbReference type="EMBL" id="GEC10242.1"/>
    </source>
</evidence>
<dbReference type="GO" id="GO:0003677">
    <property type="term" value="F:DNA binding"/>
    <property type="evidence" value="ECO:0007669"/>
    <property type="project" value="UniProtKB-KW"/>
</dbReference>
<dbReference type="PROSITE" id="PS50043">
    <property type="entry name" value="HTH_LUXR_2"/>
    <property type="match status" value="1"/>
</dbReference>
<dbReference type="InterPro" id="IPR058245">
    <property type="entry name" value="NreC/VraR/RcsB-like_REC"/>
</dbReference>
<feature type="domain" description="HTH luxR-type" evidence="6">
    <location>
        <begin position="147"/>
        <end position="212"/>
    </location>
</feature>
<dbReference type="GO" id="GO:0006355">
    <property type="term" value="P:regulation of DNA-templated transcription"/>
    <property type="evidence" value="ECO:0007669"/>
    <property type="project" value="InterPro"/>
</dbReference>
<sequence>MSTQGRKVTVVVADDHPIYREGIARGLALSGQIDVVAEAGDGTAAWEAISEHVPNVAVVDYRMPGLDGVAIVHAVTRDKLSTRVILLSAVTDSGVVFKAIEEGAAGYLPKDASRSDIVQAVLKVAKGLTVIPPELAGDLAGEIRLRAAHSAPILSEREHQVLRGFARGLSVPQIAAELYLGVSTVKSHTARLYEKLGVSDRAAAVAEGMRRGLVE</sequence>
<reference evidence="8 9" key="1">
    <citation type="submission" date="2019-06" db="EMBL/GenBank/DDBJ databases">
        <title>Whole genome shotgun sequence of Streptomyces spinoverrucosus NBRC 14228.</title>
        <authorList>
            <person name="Hosoyama A."/>
            <person name="Uohara A."/>
            <person name="Ohji S."/>
            <person name="Ichikawa N."/>
        </authorList>
    </citation>
    <scope>NUCLEOTIDE SEQUENCE [LARGE SCALE GENOMIC DNA]</scope>
    <source>
        <strain evidence="8 9">NBRC 14228</strain>
    </source>
</reference>
<dbReference type="SMART" id="SM00448">
    <property type="entry name" value="REC"/>
    <property type="match status" value="1"/>
</dbReference>
<dbReference type="InterPro" id="IPR011006">
    <property type="entry name" value="CheY-like_superfamily"/>
</dbReference>
<dbReference type="PROSITE" id="PS50110">
    <property type="entry name" value="RESPONSE_REGULATORY"/>
    <property type="match status" value="1"/>
</dbReference>
<dbReference type="SMART" id="SM00421">
    <property type="entry name" value="HTH_LUXR"/>
    <property type="match status" value="1"/>
</dbReference>
<name>A0A4Y3VT96_9ACTN</name>
<dbReference type="Proteomes" id="UP000317881">
    <property type="component" value="Unassembled WGS sequence"/>
</dbReference>
<dbReference type="Gene3D" id="3.40.50.2300">
    <property type="match status" value="1"/>
</dbReference>
<proteinExistence type="predicted"/>